<feature type="transmembrane region" description="Helical" evidence="1">
    <location>
        <begin position="6"/>
        <end position="21"/>
    </location>
</feature>
<reference evidence="2" key="1">
    <citation type="submission" date="2021-02" db="EMBL/GenBank/DDBJ databases">
        <authorList>
            <person name="Nowell W R."/>
        </authorList>
    </citation>
    <scope>NUCLEOTIDE SEQUENCE</scope>
</reference>
<name>A0A816FL77_ADIRI</name>
<evidence type="ECO:0000256" key="1">
    <source>
        <dbReference type="SAM" id="Phobius"/>
    </source>
</evidence>
<feature type="non-terminal residue" evidence="2">
    <location>
        <position position="56"/>
    </location>
</feature>
<dbReference type="EMBL" id="CAJNOR010011693">
    <property type="protein sequence ID" value="CAF1663082.1"/>
    <property type="molecule type" value="Genomic_DNA"/>
</dbReference>
<comment type="caution">
    <text evidence="2">The sequence shown here is derived from an EMBL/GenBank/DDBJ whole genome shotgun (WGS) entry which is preliminary data.</text>
</comment>
<keyword evidence="3" id="KW-1185">Reference proteome</keyword>
<keyword evidence="1" id="KW-0812">Transmembrane</keyword>
<sequence>MIYTVGFVFILIGIIYLKLIRPQKQVYDAFRAQGIPGEPFIPFVGQLPDIIRANKI</sequence>
<protein>
    <submittedName>
        <fullName evidence="2">Uncharacterized protein</fullName>
    </submittedName>
</protein>
<proteinExistence type="predicted"/>
<evidence type="ECO:0000313" key="3">
    <source>
        <dbReference type="Proteomes" id="UP000663828"/>
    </source>
</evidence>
<evidence type="ECO:0000313" key="2">
    <source>
        <dbReference type="EMBL" id="CAF1663082.1"/>
    </source>
</evidence>
<accession>A0A816FL77</accession>
<gene>
    <name evidence="2" type="ORF">XAT740_LOCUS57254</name>
</gene>
<dbReference type="Proteomes" id="UP000663828">
    <property type="component" value="Unassembled WGS sequence"/>
</dbReference>
<dbReference type="AlphaFoldDB" id="A0A816FL77"/>
<organism evidence="2 3">
    <name type="scientific">Adineta ricciae</name>
    <name type="common">Rotifer</name>
    <dbReference type="NCBI Taxonomy" id="249248"/>
    <lineage>
        <taxon>Eukaryota</taxon>
        <taxon>Metazoa</taxon>
        <taxon>Spiralia</taxon>
        <taxon>Gnathifera</taxon>
        <taxon>Rotifera</taxon>
        <taxon>Eurotatoria</taxon>
        <taxon>Bdelloidea</taxon>
        <taxon>Adinetida</taxon>
        <taxon>Adinetidae</taxon>
        <taxon>Adineta</taxon>
    </lineage>
</organism>
<keyword evidence="1" id="KW-1133">Transmembrane helix</keyword>
<keyword evidence="1" id="KW-0472">Membrane</keyword>